<organism>
    <name type="scientific">Serpula lacrymans var. lacrymans (strain S7.9)</name>
    <name type="common">Dry rot fungus</name>
    <dbReference type="NCBI Taxonomy" id="578457"/>
    <lineage>
        <taxon>Eukaryota</taxon>
        <taxon>Fungi</taxon>
        <taxon>Dikarya</taxon>
        <taxon>Basidiomycota</taxon>
        <taxon>Agaricomycotina</taxon>
        <taxon>Agaricomycetes</taxon>
        <taxon>Agaricomycetidae</taxon>
        <taxon>Boletales</taxon>
        <taxon>Coniophorineae</taxon>
        <taxon>Serpulaceae</taxon>
        <taxon>Serpula</taxon>
    </lineage>
</organism>
<dbReference type="HOGENOM" id="CLU_003292_7_3_1"/>
<dbReference type="GO" id="GO:0003677">
    <property type="term" value="F:DNA binding"/>
    <property type="evidence" value="ECO:0007669"/>
    <property type="project" value="UniProtKB-KW"/>
</dbReference>
<dbReference type="Proteomes" id="UP000008064">
    <property type="component" value="Unassembled WGS sequence"/>
</dbReference>
<gene>
    <name evidence="2" type="ORF">SERLADRAFT_436566</name>
</gene>
<name>F8NR99_SERL9</name>
<dbReference type="GeneID" id="18814711"/>
<proteinExistence type="predicted"/>
<sequence>MRKTYGSGLLIFHTFCNSQNIAEADWAPAHSDLVASFIAALAGQYSNKTIWNYIYGIRAWHILHGLEWRMNEPEILAPYIQDKPALHAAFIHFTSRKEAPAVFQPS</sequence>
<evidence type="ECO:0000256" key="1">
    <source>
        <dbReference type="ARBA" id="ARBA00023125"/>
    </source>
</evidence>
<dbReference type="EMBL" id="GL945432">
    <property type="protein sequence ID" value="EGO26746.1"/>
    <property type="molecule type" value="Genomic_DNA"/>
</dbReference>
<evidence type="ECO:0008006" key="3">
    <source>
        <dbReference type="Google" id="ProtNLM"/>
    </source>
</evidence>
<dbReference type="Gene3D" id="1.10.150.130">
    <property type="match status" value="1"/>
</dbReference>
<dbReference type="InterPro" id="IPR010998">
    <property type="entry name" value="Integrase_recombinase_N"/>
</dbReference>
<accession>F8NR99</accession>
<dbReference type="KEGG" id="sla:SERLADRAFT_436566"/>
<dbReference type="AlphaFoldDB" id="F8NR99"/>
<dbReference type="SUPFAM" id="SSF47823">
    <property type="entry name" value="lambda integrase-like, N-terminal domain"/>
    <property type="match status" value="1"/>
</dbReference>
<reference evidence="2" key="1">
    <citation type="submission" date="2011-04" db="EMBL/GenBank/DDBJ databases">
        <title>Evolution of plant cell wall degrading machinery underlies the functional diversity of forest fungi.</title>
        <authorList>
            <consortium name="US DOE Joint Genome Institute (JGI-PGF)"/>
            <person name="Eastwood D.C."/>
            <person name="Floudas D."/>
            <person name="Binder M."/>
            <person name="Majcherczyk A."/>
            <person name="Schneider P."/>
            <person name="Aerts A."/>
            <person name="Asiegbu F.O."/>
            <person name="Baker S.E."/>
            <person name="Barry K."/>
            <person name="Bendiksby M."/>
            <person name="Blumentritt M."/>
            <person name="Coutinho P.M."/>
            <person name="Cullen D."/>
            <person name="Cullen D."/>
            <person name="Gathman A."/>
            <person name="Goodell B."/>
            <person name="Henrissat B."/>
            <person name="Ihrmark K."/>
            <person name="Kauserud H."/>
            <person name="Kohler A."/>
            <person name="LaButti K."/>
            <person name="Lapidus A."/>
            <person name="Lavin J.L."/>
            <person name="Lee Y.-H."/>
            <person name="Lindquist E."/>
            <person name="Lilly W."/>
            <person name="Lucas S."/>
            <person name="Morin E."/>
            <person name="Murat C."/>
            <person name="Oguiza J.A."/>
            <person name="Park J."/>
            <person name="Pisabarro A.G."/>
            <person name="Riley R."/>
            <person name="Rosling A."/>
            <person name="Salamov A."/>
            <person name="Schmidt O."/>
            <person name="Schmutz J."/>
            <person name="Skrede I."/>
            <person name="Stenlid J."/>
            <person name="Wiebenga A."/>
            <person name="Xie X."/>
            <person name="Kues U."/>
            <person name="Hibbett D.S."/>
            <person name="Hoffmeister D."/>
            <person name="Hogberg N."/>
            <person name="Martin F."/>
            <person name="Grigoriev I.V."/>
            <person name="Watkinson S.C."/>
        </authorList>
    </citation>
    <scope>NUCLEOTIDE SEQUENCE</scope>
    <source>
        <strain evidence="2">S7.9</strain>
    </source>
</reference>
<dbReference type="RefSeq" id="XP_007316919.1">
    <property type="nucleotide sequence ID" value="XM_007316857.1"/>
</dbReference>
<evidence type="ECO:0000313" key="2">
    <source>
        <dbReference type="EMBL" id="EGO26746.1"/>
    </source>
</evidence>
<dbReference type="OrthoDB" id="2687884at2759"/>
<keyword evidence="1" id="KW-0238">DNA-binding</keyword>
<protein>
    <recommendedName>
        <fullName evidence="3">Integrase SAM-like N-terminal domain-containing protein</fullName>
    </recommendedName>
</protein>